<reference evidence="1" key="1">
    <citation type="submission" date="2021-06" db="EMBL/GenBank/DDBJ databases">
        <title>Comparative genomics, transcriptomics and evolutionary studies reveal genomic signatures of adaptation to plant cell wall in hemibiotrophic fungi.</title>
        <authorList>
            <consortium name="DOE Joint Genome Institute"/>
            <person name="Baroncelli R."/>
            <person name="Diaz J.F."/>
            <person name="Benocci T."/>
            <person name="Peng M."/>
            <person name="Battaglia E."/>
            <person name="Haridas S."/>
            <person name="Andreopoulos W."/>
            <person name="Labutti K."/>
            <person name="Pangilinan J."/>
            <person name="Floch G.L."/>
            <person name="Makela M.R."/>
            <person name="Henrissat B."/>
            <person name="Grigoriev I.V."/>
            <person name="Crouch J.A."/>
            <person name="De Vries R.P."/>
            <person name="Sukno S.A."/>
            <person name="Thon M.R."/>
        </authorList>
    </citation>
    <scope>NUCLEOTIDE SEQUENCE</scope>
    <source>
        <strain evidence="1">CBS 102054</strain>
    </source>
</reference>
<organism evidence="1 2">
    <name type="scientific">Colletotrichum phormii</name>
    <dbReference type="NCBI Taxonomy" id="359342"/>
    <lineage>
        <taxon>Eukaryota</taxon>
        <taxon>Fungi</taxon>
        <taxon>Dikarya</taxon>
        <taxon>Ascomycota</taxon>
        <taxon>Pezizomycotina</taxon>
        <taxon>Sordariomycetes</taxon>
        <taxon>Hypocreomycetidae</taxon>
        <taxon>Glomerellales</taxon>
        <taxon>Glomerellaceae</taxon>
        <taxon>Colletotrichum</taxon>
        <taxon>Colletotrichum acutatum species complex</taxon>
    </lineage>
</organism>
<dbReference type="RefSeq" id="XP_060443850.1">
    <property type="nucleotide sequence ID" value="XM_060594615.1"/>
</dbReference>
<comment type="caution">
    <text evidence="1">The sequence shown here is derived from an EMBL/GenBank/DDBJ whole genome shotgun (WGS) entry which is preliminary data.</text>
</comment>
<name>A0AAJ0EDZ2_9PEZI</name>
<protein>
    <submittedName>
        <fullName evidence="1">Uncharacterized protein</fullName>
    </submittedName>
</protein>
<gene>
    <name evidence="1" type="ORF">BDP81DRAFT_47243</name>
</gene>
<keyword evidence="2" id="KW-1185">Reference proteome</keyword>
<dbReference type="GeneID" id="85479477"/>
<accession>A0AAJ0EDZ2</accession>
<dbReference type="EMBL" id="JAHMHQ010000013">
    <property type="protein sequence ID" value="KAK1635243.1"/>
    <property type="molecule type" value="Genomic_DNA"/>
</dbReference>
<proteinExistence type="predicted"/>
<sequence length="155" mass="17098">MCHFCSSPGPCHSYSSAIADRSARADPVSVGRPFNSLISTHYPSSLEANSGSRARIDIERFQRGRPAGWPPTSSLRLPVLSDTNLNHFSPPVASHLLNRPPQPIASHPVRSYLRHPNCICYSHTLNSLIRRQAPLHLLAQTFLFSLHTQASSLPN</sequence>
<dbReference type="Proteomes" id="UP001243989">
    <property type="component" value="Unassembled WGS sequence"/>
</dbReference>
<dbReference type="AlphaFoldDB" id="A0AAJ0EDZ2"/>
<evidence type="ECO:0000313" key="2">
    <source>
        <dbReference type="Proteomes" id="UP001243989"/>
    </source>
</evidence>
<evidence type="ECO:0000313" key="1">
    <source>
        <dbReference type="EMBL" id="KAK1635243.1"/>
    </source>
</evidence>